<organism evidence="2">
    <name type="scientific">Laccaria bicolor (strain S238N-H82 / ATCC MYA-4686)</name>
    <name type="common">Bicoloured deceiver</name>
    <name type="synonym">Laccaria laccata var. bicolor</name>
    <dbReference type="NCBI Taxonomy" id="486041"/>
    <lineage>
        <taxon>Eukaryota</taxon>
        <taxon>Fungi</taxon>
        <taxon>Dikarya</taxon>
        <taxon>Basidiomycota</taxon>
        <taxon>Agaricomycotina</taxon>
        <taxon>Agaricomycetes</taxon>
        <taxon>Agaricomycetidae</taxon>
        <taxon>Agaricales</taxon>
        <taxon>Agaricineae</taxon>
        <taxon>Hydnangiaceae</taxon>
        <taxon>Laccaria</taxon>
    </lineage>
</organism>
<dbReference type="HOGENOM" id="CLU_2758224_0_0_1"/>
<evidence type="ECO:0000313" key="1">
    <source>
        <dbReference type="EMBL" id="EDQ98728.1"/>
    </source>
</evidence>
<keyword evidence="2" id="KW-1185">Reference proteome</keyword>
<dbReference type="GeneID" id="6086263"/>
<gene>
    <name evidence="1" type="ORF">LACBIDRAFT_296787</name>
</gene>
<reference evidence="1 2" key="1">
    <citation type="journal article" date="2008" name="Nature">
        <title>The genome of Laccaria bicolor provides insights into mycorrhizal symbiosis.</title>
        <authorList>
            <person name="Martin F."/>
            <person name="Aerts A."/>
            <person name="Ahren D."/>
            <person name="Brun A."/>
            <person name="Danchin E.G.J."/>
            <person name="Duchaussoy F."/>
            <person name="Gibon J."/>
            <person name="Kohler A."/>
            <person name="Lindquist E."/>
            <person name="Pereda V."/>
            <person name="Salamov A."/>
            <person name="Shapiro H.J."/>
            <person name="Wuyts J."/>
            <person name="Blaudez D."/>
            <person name="Buee M."/>
            <person name="Brokstein P."/>
            <person name="Canbaeck B."/>
            <person name="Cohen D."/>
            <person name="Courty P.E."/>
            <person name="Coutinho P.M."/>
            <person name="Delaruelle C."/>
            <person name="Detter J.C."/>
            <person name="Deveau A."/>
            <person name="DiFazio S."/>
            <person name="Duplessis S."/>
            <person name="Fraissinet-Tachet L."/>
            <person name="Lucic E."/>
            <person name="Frey-Klett P."/>
            <person name="Fourrey C."/>
            <person name="Feussner I."/>
            <person name="Gay G."/>
            <person name="Grimwood J."/>
            <person name="Hoegger P.J."/>
            <person name="Jain P."/>
            <person name="Kilaru S."/>
            <person name="Labbe J."/>
            <person name="Lin Y.C."/>
            <person name="Legue V."/>
            <person name="Le Tacon F."/>
            <person name="Marmeisse R."/>
            <person name="Melayah D."/>
            <person name="Montanini B."/>
            <person name="Muratet M."/>
            <person name="Nehls U."/>
            <person name="Niculita-Hirzel H."/>
            <person name="Oudot-Le Secq M.P."/>
            <person name="Peter M."/>
            <person name="Quesneville H."/>
            <person name="Rajashekar B."/>
            <person name="Reich M."/>
            <person name="Rouhier N."/>
            <person name="Schmutz J."/>
            <person name="Yin T."/>
            <person name="Chalot M."/>
            <person name="Henrissat B."/>
            <person name="Kuees U."/>
            <person name="Lucas S."/>
            <person name="Van de Peer Y."/>
            <person name="Podila G.K."/>
            <person name="Polle A."/>
            <person name="Pukkila P.J."/>
            <person name="Richardson P.M."/>
            <person name="Rouze P."/>
            <person name="Sanders I.R."/>
            <person name="Stajich J.E."/>
            <person name="Tunlid A."/>
            <person name="Tuskan G."/>
            <person name="Grigoriev I.V."/>
        </authorList>
    </citation>
    <scope>NUCLEOTIDE SEQUENCE [LARGE SCALE GENOMIC DNA]</scope>
    <source>
        <strain evidence="2">S238N-H82 / ATCC MYA-4686</strain>
    </source>
</reference>
<dbReference type="InParanoid" id="B0E338"/>
<name>B0E338_LACBS</name>
<dbReference type="AlphaFoldDB" id="B0E338"/>
<proteinExistence type="predicted"/>
<dbReference type="RefSeq" id="XP_001890605.1">
    <property type="nucleotide sequence ID" value="XM_001890570.1"/>
</dbReference>
<sequence>MTLVQEKFSVFAHSFFLPHQLFCSLSSLIGHHVPSSRPVSPSQSSCAPTTPLLVRRLQVSLSDGNLQSAP</sequence>
<protein>
    <submittedName>
        <fullName evidence="1">Predicted protein</fullName>
    </submittedName>
</protein>
<evidence type="ECO:0000313" key="2">
    <source>
        <dbReference type="Proteomes" id="UP000001194"/>
    </source>
</evidence>
<dbReference type="EMBL" id="DS547205">
    <property type="protein sequence ID" value="EDQ98728.1"/>
    <property type="molecule type" value="Genomic_DNA"/>
</dbReference>
<accession>B0E338</accession>
<dbReference type="Proteomes" id="UP000001194">
    <property type="component" value="Unassembled WGS sequence"/>
</dbReference>
<dbReference type="KEGG" id="lbc:LACBIDRAFT_296787"/>